<name>A0A075P008_9ALTE</name>
<dbReference type="GeneID" id="78254379"/>
<reference evidence="9 11" key="2">
    <citation type="journal article" date="2018" name="Nat. Biotechnol.">
        <title>A standardized bacterial taxonomy based on genome phylogeny substantially revises the tree of life.</title>
        <authorList>
            <person name="Parks D.H."/>
            <person name="Chuvochina M."/>
            <person name="Waite D.W."/>
            <person name="Rinke C."/>
            <person name="Skarshewski A."/>
            <person name="Chaumeil P.A."/>
            <person name="Hugenholtz P."/>
        </authorList>
    </citation>
    <scope>NUCLEOTIDE SEQUENCE [LARGE SCALE GENOMIC DNA]</scope>
    <source>
        <strain evidence="9">UBA11621</strain>
    </source>
</reference>
<evidence type="ECO:0000256" key="6">
    <source>
        <dbReference type="SAM" id="MobiDB-lite"/>
    </source>
</evidence>
<feature type="compositionally biased region" description="Basic and acidic residues" evidence="6">
    <location>
        <begin position="268"/>
        <end position="281"/>
    </location>
</feature>
<dbReference type="InterPro" id="IPR002078">
    <property type="entry name" value="Sigma_54_int"/>
</dbReference>
<dbReference type="Gene3D" id="1.10.10.60">
    <property type="entry name" value="Homeodomain-like"/>
    <property type="match status" value="1"/>
</dbReference>
<dbReference type="PANTHER" id="PTHR32071:SF38">
    <property type="entry name" value="PSP OPERON TRANSCRIPTIONAL ACTIVATOR"/>
    <property type="match status" value="1"/>
</dbReference>
<evidence type="ECO:0000256" key="2">
    <source>
        <dbReference type="ARBA" id="ARBA00022840"/>
    </source>
</evidence>
<dbReference type="InterPro" id="IPR058031">
    <property type="entry name" value="AAA_lid_NorR"/>
</dbReference>
<dbReference type="Gene3D" id="3.40.50.300">
    <property type="entry name" value="P-loop containing nucleotide triphosphate hydrolases"/>
    <property type="match status" value="1"/>
</dbReference>
<proteinExistence type="predicted"/>
<dbReference type="InterPro" id="IPR025944">
    <property type="entry name" value="Sigma_54_int_dom_CS"/>
</dbReference>
<evidence type="ECO:0000313" key="11">
    <source>
        <dbReference type="Proteomes" id="UP000264779"/>
    </source>
</evidence>
<dbReference type="InterPro" id="IPR009057">
    <property type="entry name" value="Homeodomain-like_sf"/>
</dbReference>
<evidence type="ECO:0000256" key="1">
    <source>
        <dbReference type="ARBA" id="ARBA00022741"/>
    </source>
</evidence>
<feature type="compositionally biased region" description="Polar residues" evidence="6">
    <location>
        <begin position="295"/>
        <end position="306"/>
    </location>
</feature>
<dbReference type="InterPro" id="IPR002197">
    <property type="entry name" value="HTH_Fis"/>
</dbReference>
<feature type="domain" description="Sigma-54 factor interaction" evidence="7">
    <location>
        <begin position="10"/>
        <end position="240"/>
    </location>
</feature>
<dbReference type="Gene3D" id="1.10.8.60">
    <property type="match status" value="1"/>
</dbReference>
<dbReference type="CDD" id="cd00009">
    <property type="entry name" value="AAA"/>
    <property type="match status" value="1"/>
</dbReference>
<dbReference type="GO" id="GO:0043565">
    <property type="term" value="F:sequence-specific DNA binding"/>
    <property type="evidence" value="ECO:0007669"/>
    <property type="project" value="InterPro"/>
</dbReference>
<evidence type="ECO:0000259" key="7">
    <source>
        <dbReference type="PROSITE" id="PS50045"/>
    </source>
</evidence>
<dbReference type="EMBL" id="DONK01000097">
    <property type="protein sequence ID" value="HBU50894.1"/>
    <property type="molecule type" value="Genomic_DNA"/>
</dbReference>
<gene>
    <name evidence="9" type="primary">pspF</name>
    <name evidence="9" type="ORF">DEB45_06525</name>
    <name evidence="8" type="ORF">EP13_05465</name>
</gene>
<dbReference type="Pfam" id="PF02954">
    <property type="entry name" value="HTH_8"/>
    <property type="match status" value="1"/>
</dbReference>
<dbReference type="eggNOG" id="COG2204">
    <property type="taxonomic scope" value="Bacteria"/>
</dbReference>
<dbReference type="NCBIfam" id="TIGR02974">
    <property type="entry name" value="phageshock_pspF"/>
    <property type="match status" value="1"/>
</dbReference>
<sequence length="372" mass="42204">MSRYRQQDNLLGQANSFLEVLEQISQIAPLDKPVLVIGERGTGKELVAARLHFLSKRWDQNYVKLNCAALNESLLESELFGYEAGAFTGAAKRREGRFELAHNGTLFLDELANTSGLIQEKLLRVVEYGEFERVGGNKTVKTDVRLVAATNEDLPALADAGEFRADLLDRLAFDVITIPPLRERPEDIMMLAENFAINMARELEMELFSGFTERAKRILMEYDWPGNIRELKNVVERAVYRTNNPHLPVHEIVLDPFESIYRPKSRVKTHDRISSIDEAPRITHQPPANDDADTQDTTSLPVTNVGESAPNYPIDLKELSQQHEIDMIKRALADSQYNQKKTAEKLSLTYHQLRGYLKKYNLLDSSAESAEC</sequence>
<dbReference type="FunFam" id="3.40.50.300:FF:000006">
    <property type="entry name" value="DNA-binding transcriptional regulator NtrC"/>
    <property type="match status" value="1"/>
</dbReference>
<dbReference type="SUPFAM" id="SSF52540">
    <property type="entry name" value="P-loop containing nucleoside triphosphate hydrolases"/>
    <property type="match status" value="1"/>
</dbReference>
<dbReference type="PANTHER" id="PTHR32071">
    <property type="entry name" value="TRANSCRIPTIONAL REGULATORY PROTEIN"/>
    <property type="match status" value="1"/>
</dbReference>
<accession>A0A075P008</accession>
<keyword evidence="10" id="KW-1185">Reference proteome</keyword>
<dbReference type="KEGG" id="aal:EP13_05465"/>
<dbReference type="RefSeq" id="WP_044056385.1">
    <property type="nucleotide sequence ID" value="NZ_CAJXAX010000007.1"/>
</dbReference>
<keyword evidence="2" id="KW-0067">ATP-binding</keyword>
<dbReference type="Pfam" id="PF00158">
    <property type="entry name" value="Sigma54_activat"/>
    <property type="match status" value="1"/>
</dbReference>
<dbReference type="InterPro" id="IPR025943">
    <property type="entry name" value="Sigma_54_int_dom_ATP-bd_2"/>
</dbReference>
<protein>
    <submittedName>
        <fullName evidence="8">ATPase AAA</fullName>
    </submittedName>
    <submittedName>
        <fullName evidence="9">Phage shock protein operon transcriptional activator</fullName>
    </submittedName>
</protein>
<dbReference type="InterPro" id="IPR003593">
    <property type="entry name" value="AAA+_ATPase"/>
</dbReference>
<dbReference type="PROSITE" id="PS00688">
    <property type="entry name" value="SIGMA54_INTERACT_3"/>
    <property type="match status" value="1"/>
</dbReference>
<reference evidence="8 10" key="1">
    <citation type="submission" date="2014-06" db="EMBL/GenBank/DDBJ databases">
        <title>Genomes of Alteromonas australica, a world apart.</title>
        <authorList>
            <person name="Gonzaga A."/>
            <person name="Lopez-Perez M."/>
            <person name="Rodriguez-Valera F."/>
        </authorList>
    </citation>
    <scope>NUCLEOTIDE SEQUENCE [LARGE SCALE GENOMIC DNA]</scope>
    <source>
        <strain evidence="8 10">H 17</strain>
    </source>
</reference>
<evidence type="ECO:0000313" key="8">
    <source>
        <dbReference type="EMBL" id="AIF98195.1"/>
    </source>
</evidence>
<dbReference type="EMBL" id="CP008849">
    <property type="protein sequence ID" value="AIF98195.1"/>
    <property type="molecule type" value="Genomic_DNA"/>
</dbReference>
<organism evidence="8 10">
    <name type="scientific">Alteromonas australica</name>
    <dbReference type="NCBI Taxonomy" id="589873"/>
    <lineage>
        <taxon>Bacteria</taxon>
        <taxon>Pseudomonadati</taxon>
        <taxon>Pseudomonadota</taxon>
        <taxon>Gammaproteobacteria</taxon>
        <taxon>Alteromonadales</taxon>
        <taxon>Alteromonadaceae</taxon>
        <taxon>Alteromonas/Salinimonas group</taxon>
        <taxon>Alteromonas</taxon>
    </lineage>
</organism>
<evidence type="ECO:0000256" key="4">
    <source>
        <dbReference type="ARBA" id="ARBA00023125"/>
    </source>
</evidence>
<keyword evidence="5" id="KW-0804">Transcription</keyword>
<evidence type="ECO:0000256" key="5">
    <source>
        <dbReference type="ARBA" id="ARBA00023163"/>
    </source>
</evidence>
<dbReference type="PROSITE" id="PS00676">
    <property type="entry name" value="SIGMA54_INTERACT_2"/>
    <property type="match status" value="1"/>
</dbReference>
<dbReference type="GO" id="GO:0005524">
    <property type="term" value="F:ATP binding"/>
    <property type="evidence" value="ECO:0007669"/>
    <property type="project" value="UniProtKB-KW"/>
</dbReference>
<evidence type="ECO:0000313" key="10">
    <source>
        <dbReference type="Proteomes" id="UP000056090"/>
    </source>
</evidence>
<dbReference type="SMART" id="SM00382">
    <property type="entry name" value="AAA"/>
    <property type="match status" value="1"/>
</dbReference>
<dbReference type="Pfam" id="PF25601">
    <property type="entry name" value="AAA_lid_14"/>
    <property type="match status" value="1"/>
</dbReference>
<evidence type="ECO:0000313" key="9">
    <source>
        <dbReference type="EMBL" id="HBU50894.1"/>
    </source>
</evidence>
<keyword evidence="3" id="KW-0805">Transcription regulation</keyword>
<feature type="region of interest" description="Disordered" evidence="6">
    <location>
        <begin position="268"/>
        <end position="312"/>
    </location>
</feature>
<dbReference type="InterPro" id="IPR027417">
    <property type="entry name" value="P-loop_NTPase"/>
</dbReference>
<evidence type="ECO:0000256" key="3">
    <source>
        <dbReference type="ARBA" id="ARBA00023015"/>
    </source>
</evidence>
<dbReference type="SUPFAM" id="SSF46689">
    <property type="entry name" value="Homeodomain-like"/>
    <property type="match status" value="1"/>
</dbReference>
<keyword evidence="4" id="KW-0238">DNA-binding</keyword>
<dbReference type="Proteomes" id="UP000056090">
    <property type="component" value="Chromosome"/>
</dbReference>
<keyword evidence="1" id="KW-0547">Nucleotide-binding</keyword>
<dbReference type="PROSITE" id="PS50045">
    <property type="entry name" value="SIGMA54_INTERACT_4"/>
    <property type="match status" value="1"/>
</dbReference>
<dbReference type="AlphaFoldDB" id="A0A075P008"/>
<dbReference type="GO" id="GO:0006355">
    <property type="term" value="P:regulation of DNA-templated transcription"/>
    <property type="evidence" value="ECO:0007669"/>
    <property type="project" value="InterPro"/>
</dbReference>
<dbReference type="Proteomes" id="UP000264779">
    <property type="component" value="Unassembled WGS sequence"/>
</dbReference>
<dbReference type="InterPro" id="IPR014317">
    <property type="entry name" value="Transcription_activator_PspF"/>
</dbReference>